<keyword evidence="3" id="KW-0805">Transcription regulation</keyword>
<evidence type="ECO:0000259" key="7">
    <source>
        <dbReference type="PROSITE" id="PS01124"/>
    </source>
</evidence>
<dbReference type="EMBL" id="MPTB01000053">
    <property type="protein sequence ID" value="OMD40008.1"/>
    <property type="molecule type" value="Genomic_DNA"/>
</dbReference>
<accession>A0ABX3GXP5</accession>
<keyword evidence="4" id="KW-0238">DNA-binding</keyword>
<evidence type="ECO:0000256" key="4">
    <source>
        <dbReference type="ARBA" id="ARBA00023125"/>
    </source>
</evidence>
<comment type="cofactor">
    <cofactor evidence="1">
        <name>Zn(2+)</name>
        <dbReference type="ChEBI" id="CHEBI:29105"/>
    </cofactor>
</comment>
<keyword evidence="2" id="KW-0808">Transferase</keyword>
<dbReference type="PROSITE" id="PS01124">
    <property type="entry name" value="HTH_ARAC_FAMILY_2"/>
    <property type="match status" value="1"/>
</dbReference>
<evidence type="ECO:0000256" key="5">
    <source>
        <dbReference type="ARBA" id="ARBA00023159"/>
    </source>
</evidence>
<organism evidence="8 9">
    <name type="scientific">Paenibacillus borealis</name>
    <dbReference type="NCBI Taxonomy" id="160799"/>
    <lineage>
        <taxon>Bacteria</taxon>
        <taxon>Bacillati</taxon>
        <taxon>Bacillota</taxon>
        <taxon>Bacilli</taxon>
        <taxon>Bacillales</taxon>
        <taxon>Paenibacillaceae</taxon>
        <taxon>Paenibacillus</taxon>
    </lineage>
</organism>
<dbReference type="Pfam" id="PF02805">
    <property type="entry name" value="Ada_Zn_binding"/>
    <property type="match status" value="1"/>
</dbReference>
<proteinExistence type="predicted"/>
<evidence type="ECO:0000313" key="9">
    <source>
        <dbReference type="Proteomes" id="UP000187412"/>
    </source>
</evidence>
<dbReference type="InterPro" id="IPR050204">
    <property type="entry name" value="AraC_XylS_family_regulators"/>
</dbReference>
<dbReference type="InterPro" id="IPR004026">
    <property type="entry name" value="Ada_DNA_repair_Zn-bd"/>
</dbReference>
<dbReference type="InterPro" id="IPR009057">
    <property type="entry name" value="Homeodomain-like_sf"/>
</dbReference>
<dbReference type="SMART" id="SM00342">
    <property type="entry name" value="HTH_ARAC"/>
    <property type="match status" value="1"/>
</dbReference>
<name>A0ABX3GXP5_PAEBO</name>
<feature type="domain" description="HTH araC/xylS-type" evidence="7">
    <location>
        <begin position="85"/>
        <end position="183"/>
    </location>
</feature>
<dbReference type="InterPro" id="IPR016220">
    <property type="entry name" value="Me-P-triester_DNA_alkyl-Trfase"/>
</dbReference>
<keyword evidence="2" id="KW-0489">Methyltransferase</keyword>
<dbReference type="InterPro" id="IPR035451">
    <property type="entry name" value="Ada-like_dom_sf"/>
</dbReference>
<comment type="caution">
    <text evidence="8">The sequence shown here is derived from an EMBL/GenBank/DDBJ whole genome shotgun (WGS) entry which is preliminary data.</text>
</comment>
<dbReference type="Proteomes" id="UP000187412">
    <property type="component" value="Unassembled WGS sequence"/>
</dbReference>
<evidence type="ECO:0000256" key="3">
    <source>
        <dbReference type="ARBA" id="ARBA00023015"/>
    </source>
</evidence>
<dbReference type="PANTHER" id="PTHR46796">
    <property type="entry name" value="HTH-TYPE TRANSCRIPTIONAL ACTIVATOR RHAS-RELATED"/>
    <property type="match status" value="1"/>
</dbReference>
<protein>
    <submittedName>
        <fullName evidence="8">AraC family transcriptional regulator</fullName>
    </submittedName>
</protein>
<evidence type="ECO:0000313" key="8">
    <source>
        <dbReference type="EMBL" id="OMD40008.1"/>
    </source>
</evidence>
<dbReference type="SUPFAM" id="SSF46689">
    <property type="entry name" value="Homeodomain-like"/>
    <property type="match status" value="2"/>
</dbReference>
<sequence length="197" mass="21807">MDQALFEQVYDSVVKRESTYDGVYYTAVLTTHIVCRPSCRARTPKAGNVVFYGSLQEATRAGFRPCKRCRPEEGGRLRPDAVLAAQADAVMAERYGEKLTLQSLAEQLKVSPFHLQRTYKRVTGQSPAARLDQLRLEKASGLLADTGLAIAEVGKAVSFQGPSHFAAWFARKTGLAPTEYRTEFKGGIQHDPDTQDH</sequence>
<keyword evidence="9" id="KW-1185">Reference proteome</keyword>
<dbReference type="Gene3D" id="3.40.10.10">
    <property type="entry name" value="DNA Methylphosphotriester Repair Domain"/>
    <property type="match status" value="1"/>
</dbReference>
<dbReference type="PANTHER" id="PTHR46796:SF2">
    <property type="entry name" value="TRANSCRIPTIONAL REGULATORY PROTEIN"/>
    <property type="match status" value="1"/>
</dbReference>
<evidence type="ECO:0000256" key="2">
    <source>
        <dbReference type="ARBA" id="ARBA00022603"/>
    </source>
</evidence>
<gene>
    <name evidence="8" type="ORF">BSK56_29000</name>
</gene>
<dbReference type="RefSeq" id="WP_076113901.1">
    <property type="nucleotide sequence ID" value="NZ_MPTB01000053.1"/>
</dbReference>
<dbReference type="SUPFAM" id="SSF57884">
    <property type="entry name" value="Ada DNA repair protein, N-terminal domain (N-Ada 10)"/>
    <property type="match status" value="1"/>
</dbReference>
<dbReference type="InterPro" id="IPR018060">
    <property type="entry name" value="HTH_AraC"/>
</dbReference>
<dbReference type="Pfam" id="PF12833">
    <property type="entry name" value="HTH_18"/>
    <property type="match status" value="1"/>
</dbReference>
<keyword evidence="6" id="KW-0804">Transcription</keyword>
<dbReference type="Gene3D" id="1.10.10.60">
    <property type="entry name" value="Homeodomain-like"/>
    <property type="match status" value="1"/>
</dbReference>
<keyword evidence="5" id="KW-0010">Activator</keyword>
<dbReference type="PIRSF" id="PIRSF000408">
    <property type="entry name" value="Alkyltransferas_AdaA"/>
    <property type="match status" value="1"/>
</dbReference>
<reference evidence="8 9" key="1">
    <citation type="submission" date="2016-10" db="EMBL/GenBank/DDBJ databases">
        <title>Paenibacillus species isolates.</title>
        <authorList>
            <person name="Beno S.M."/>
        </authorList>
    </citation>
    <scope>NUCLEOTIDE SEQUENCE [LARGE SCALE GENOMIC DNA]</scope>
    <source>
        <strain evidence="8 9">FSL H7-0744</strain>
    </source>
</reference>
<evidence type="ECO:0000256" key="1">
    <source>
        <dbReference type="ARBA" id="ARBA00001947"/>
    </source>
</evidence>
<evidence type="ECO:0000256" key="6">
    <source>
        <dbReference type="ARBA" id="ARBA00023163"/>
    </source>
</evidence>